<gene>
    <name evidence="2" type="ORF">DIZ80_13370</name>
</gene>
<reference evidence="2 3" key="1">
    <citation type="journal article" date="2018" name="ISME J.">
        <title>Endosymbiont genomes yield clues of tubeworm success.</title>
        <authorList>
            <person name="Li Y."/>
            <person name="Liles M.R."/>
            <person name="Halanych K.M."/>
        </authorList>
    </citation>
    <scope>NUCLEOTIDE SEQUENCE [LARGE SCALE GENOMIC DNA]</scope>
    <source>
        <strain evidence="2">A1464</strain>
    </source>
</reference>
<evidence type="ECO:0000256" key="1">
    <source>
        <dbReference type="SAM" id="SignalP"/>
    </source>
</evidence>
<protein>
    <submittedName>
        <fullName evidence="2">Uncharacterized protein</fullName>
    </submittedName>
</protein>
<comment type="caution">
    <text evidence="2">The sequence shown here is derived from an EMBL/GenBank/DDBJ whole genome shotgun (WGS) entry which is preliminary data.</text>
</comment>
<name>A0A370D863_9GAMM</name>
<dbReference type="Proteomes" id="UP000254266">
    <property type="component" value="Unassembled WGS sequence"/>
</dbReference>
<keyword evidence="1" id="KW-0732">Signal</keyword>
<keyword evidence="3" id="KW-1185">Reference proteome</keyword>
<feature type="signal peptide" evidence="1">
    <location>
        <begin position="1"/>
        <end position="22"/>
    </location>
</feature>
<sequence length="191" mass="20884">MQKRTRLATFGVILLSSSILFTASTKTANAWFFDPFENMVDQSLATIENLITTLSNDIGTMADRILLMSDDIGLMADRIGEMADRIVHTEEMILASTTDSGISSVITYPTEGTVVNSVTPVNITLSSQNPDYILYISNNADMSGSTNALVQNNDTSIAWSRVTDFATGNKLYIAVRTTNSEYSNTVMLNLQ</sequence>
<evidence type="ECO:0000313" key="3">
    <source>
        <dbReference type="Proteomes" id="UP000254266"/>
    </source>
</evidence>
<organism evidence="2 3">
    <name type="scientific">endosymbiont of Galathealinum brachiosum</name>
    <dbReference type="NCBI Taxonomy" id="2200906"/>
    <lineage>
        <taxon>Bacteria</taxon>
        <taxon>Pseudomonadati</taxon>
        <taxon>Pseudomonadota</taxon>
        <taxon>Gammaproteobacteria</taxon>
        <taxon>sulfur-oxidizing symbionts</taxon>
    </lineage>
</organism>
<proteinExistence type="predicted"/>
<dbReference type="AlphaFoldDB" id="A0A370D863"/>
<evidence type="ECO:0000313" key="2">
    <source>
        <dbReference type="EMBL" id="RDH81103.1"/>
    </source>
</evidence>
<dbReference type="EMBL" id="QFXC01000013">
    <property type="protein sequence ID" value="RDH81103.1"/>
    <property type="molecule type" value="Genomic_DNA"/>
</dbReference>
<accession>A0A370D863</accession>
<feature type="chain" id="PRO_5016597449" evidence="1">
    <location>
        <begin position="23"/>
        <end position="191"/>
    </location>
</feature>